<keyword evidence="5" id="KW-0285">Flavoprotein</keyword>
<evidence type="ECO:0000256" key="2">
    <source>
        <dbReference type="ARBA" id="ARBA00004777"/>
    </source>
</evidence>
<dbReference type="SUPFAM" id="SSF51730">
    <property type="entry name" value="FAD-linked oxidoreductase"/>
    <property type="match status" value="1"/>
</dbReference>
<evidence type="ECO:0000256" key="11">
    <source>
        <dbReference type="ARBA" id="ARBA00034529"/>
    </source>
</evidence>
<evidence type="ECO:0000256" key="7">
    <source>
        <dbReference type="ARBA" id="ARBA00023002"/>
    </source>
</evidence>
<dbReference type="Pfam" id="PF02219">
    <property type="entry name" value="MTHFR"/>
    <property type="match status" value="1"/>
</dbReference>
<evidence type="ECO:0000256" key="10">
    <source>
        <dbReference type="ARBA" id="ARBA00034478"/>
    </source>
</evidence>
<dbReference type="GO" id="GO:0005829">
    <property type="term" value="C:cytosol"/>
    <property type="evidence" value="ECO:0007669"/>
    <property type="project" value="InterPro"/>
</dbReference>
<evidence type="ECO:0000256" key="5">
    <source>
        <dbReference type="ARBA" id="ARBA00022630"/>
    </source>
</evidence>
<keyword evidence="7" id="KW-0560">Oxidoreductase</keyword>
<accession>A0A6J6LJ82</accession>
<protein>
    <recommendedName>
        <fullName evidence="11">methylenetetrahydrofolate reductase (NADH)</fullName>
        <ecNumber evidence="11">1.5.1.54</ecNumber>
    </recommendedName>
</protein>
<dbReference type="GO" id="GO:0009086">
    <property type="term" value="P:methionine biosynthetic process"/>
    <property type="evidence" value="ECO:0007669"/>
    <property type="project" value="UniProtKB-KW"/>
</dbReference>
<comment type="pathway">
    <text evidence="10">Amino-acid biosynthesis; L-methionine biosynthesis via de novo pathway.</text>
</comment>
<dbReference type="NCBIfam" id="TIGR00676">
    <property type="entry name" value="fadh2"/>
    <property type="match status" value="1"/>
</dbReference>
<dbReference type="GO" id="GO:0035999">
    <property type="term" value="P:tetrahydrofolate interconversion"/>
    <property type="evidence" value="ECO:0007669"/>
    <property type="project" value="UniProtKB-UniPathway"/>
</dbReference>
<reference evidence="12" key="1">
    <citation type="submission" date="2020-05" db="EMBL/GenBank/DDBJ databases">
        <authorList>
            <person name="Chiriac C."/>
            <person name="Salcher M."/>
            <person name="Ghai R."/>
            <person name="Kavagutti S V."/>
        </authorList>
    </citation>
    <scope>NUCLEOTIDE SEQUENCE</scope>
</reference>
<dbReference type="UniPathway" id="UPA00193"/>
<organism evidence="12">
    <name type="scientific">freshwater metagenome</name>
    <dbReference type="NCBI Taxonomy" id="449393"/>
    <lineage>
        <taxon>unclassified sequences</taxon>
        <taxon>metagenomes</taxon>
        <taxon>ecological metagenomes</taxon>
    </lineage>
</organism>
<evidence type="ECO:0000256" key="4">
    <source>
        <dbReference type="ARBA" id="ARBA00022605"/>
    </source>
</evidence>
<dbReference type="PANTHER" id="PTHR45754">
    <property type="entry name" value="METHYLENETETRAHYDROFOLATE REDUCTASE"/>
    <property type="match status" value="1"/>
</dbReference>
<evidence type="ECO:0000256" key="3">
    <source>
        <dbReference type="ARBA" id="ARBA00006743"/>
    </source>
</evidence>
<dbReference type="GO" id="GO:0071949">
    <property type="term" value="F:FAD binding"/>
    <property type="evidence" value="ECO:0007669"/>
    <property type="project" value="TreeGrafter"/>
</dbReference>
<dbReference type="EC" id="1.5.1.54" evidence="11"/>
<sequence>MTQSAAGANLAQLLATGGRSFSFELFPPKTDEGEQALWRTVRDLERLNPTFVSVTYGAGGSSRDRTVRITAEIAEQTSMIPVAHLTCVGASREELRGVIGEYAAAGIHTILALRGDPPGGPTAKWTPHEDGLQHADELVELIKALGNFTVGVAAFPEGHPSSPDLDTDARVLAAKQDAGAQFAVTQFFFRSRDYADLLERATAHGVTMPIIPGLMPVTNVAQIARFADLSGAAFPPELAARFELVKDDDDAVRKLGVEIAVEMSNELLAMGAPGLHFYTLNRSTSTVQVYEALGLGSR</sequence>
<comment type="cofactor">
    <cofactor evidence="1">
        <name>FAD</name>
        <dbReference type="ChEBI" id="CHEBI:57692"/>
    </cofactor>
</comment>
<dbReference type="CDD" id="cd00537">
    <property type="entry name" value="MTHFR"/>
    <property type="match status" value="1"/>
</dbReference>
<dbReference type="PANTHER" id="PTHR45754:SF3">
    <property type="entry name" value="METHYLENETETRAHYDROFOLATE REDUCTASE (NADPH)"/>
    <property type="match status" value="1"/>
</dbReference>
<evidence type="ECO:0000313" key="12">
    <source>
        <dbReference type="EMBL" id="CAB4660659.1"/>
    </source>
</evidence>
<dbReference type="EMBL" id="CAEZWR010000044">
    <property type="protein sequence ID" value="CAB4660659.1"/>
    <property type="molecule type" value="Genomic_DNA"/>
</dbReference>
<keyword evidence="4" id="KW-0028">Amino-acid biosynthesis</keyword>
<evidence type="ECO:0000256" key="8">
    <source>
        <dbReference type="ARBA" id="ARBA00023027"/>
    </source>
</evidence>
<keyword evidence="9" id="KW-0486">Methionine biosynthesis</keyword>
<name>A0A6J6LJ82_9ZZZZ</name>
<evidence type="ECO:0000256" key="6">
    <source>
        <dbReference type="ARBA" id="ARBA00022827"/>
    </source>
</evidence>
<dbReference type="InterPro" id="IPR003171">
    <property type="entry name" value="Mehydrof_redctse-like"/>
</dbReference>
<evidence type="ECO:0000256" key="9">
    <source>
        <dbReference type="ARBA" id="ARBA00023167"/>
    </source>
</evidence>
<dbReference type="Gene3D" id="3.20.20.220">
    <property type="match status" value="1"/>
</dbReference>
<dbReference type="InterPro" id="IPR004620">
    <property type="entry name" value="MTHF_reductase_bac"/>
</dbReference>
<comment type="pathway">
    <text evidence="2">One-carbon metabolism; tetrahydrofolate interconversion.</text>
</comment>
<keyword evidence="6" id="KW-0274">FAD</keyword>
<dbReference type="AlphaFoldDB" id="A0A6J6LJ82"/>
<keyword evidence="8" id="KW-0520">NAD</keyword>
<evidence type="ECO:0000256" key="1">
    <source>
        <dbReference type="ARBA" id="ARBA00001974"/>
    </source>
</evidence>
<proteinExistence type="inferred from homology"/>
<comment type="similarity">
    <text evidence="3">Belongs to the methylenetetrahydrofolate reductase family.</text>
</comment>
<gene>
    <name evidence="12" type="ORF">UFOPK2282_00517</name>
</gene>
<dbReference type="GO" id="GO:0106312">
    <property type="term" value="F:methylenetetrahydrofolate reductase (NADH) activity"/>
    <property type="evidence" value="ECO:0007669"/>
    <property type="project" value="UniProtKB-EC"/>
</dbReference>
<dbReference type="InterPro" id="IPR029041">
    <property type="entry name" value="FAD-linked_oxidoreductase-like"/>
</dbReference>